<keyword evidence="1" id="KW-0808">Transferase</keyword>
<dbReference type="EMBL" id="JAALLS010000009">
    <property type="protein sequence ID" value="NGP88320.1"/>
    <property type="molecule type" value="Genomic_DNA"/>
</dbReference>
<dbReference type="AlphaFoldDB" id="A0A6M1TI77"/>
<gene>
    <name evidence="1" type="ORF">G3569_08125</name>
</gene>
<accession>A0A6M1TI77</accession>
<comment type="caution">
    <text evidence="1">The sequence shown here is derived from an EMBL/GenBank/DDBJ whole genome shotgun (WGS) entry which is preliminary data.</text>
</comment>
<protein>
    <submittedName>
        <fullName evidence="1">Glycosyltransferase</fullName>
    </submittedName>
</protein>
<dbReference type="Proteomes" id="UP000479132">
    <property type="component" value="Unassembled WGS sequence"/>
</dbReference>
<sequence>MKKLLMIGPGQRHNIKPFLDYFQEEDTPFKLTYLSTGPFKYDRSNYNSIGIKELRRNPFSFISFLKLLRRDFDLIWYHGAYHWPLVLAINLVKSNDTKLNLNIWGERIPRVALKNTIMGRFYRWALEKADFVQCNWFGTEEIVKEAQPKANTNIQVWGLHNSYFKELPTEDNYQNETLEFVSHLPQTKTKFFFPKSLTPANRHDLLVSAASKLVSKGVSNFTIYFWLGREDPDLLRKLKTQIERKQVSDQVKIVKMPFLPFMDMKYIWTKMDCGLQIVDHDQLSSTVIEPLFMEKELVISNIRPYQILNNKFDLHLQLTDNNVNSIAKKLEEKITGNRTHEDVLKKRKEIVKTEFSFRDNIKKMVSFYYKAI</sequence>
<name>A0A6M1TI77_9BACT</name>
<evidence type="ECO:0000313" key="1">
    <source>
        <dbReference type="EMBL" id="NGP88320.1"/>
    </source>
</evidence>
<dbReference type="GO" id="GO:0016740">
    <property type="term" value="F:transferase activity"/>
    <property type="evidence" value="ECO:0007669"/>
    <property type="project" value="UniProtKB-KW"/>
</dbReference>
<organism evidence="1 2">
    <name type="scientific">Fodinibius halophilus</name>
    <dbReference type="NCBI Taxonomy" id="1736908"/>
    <lineage>
        <taxon>Bacteria</taxon>
        <taxon>Pseudomonadati</taxon>
        <taxon>Balneolota</taxon>
        <taxon>Balneolia</taxon>
        <taxon>Balneolales</taxon>
        <taxon>Balneolaceae</taxon>
        <taxon>Fodinibius</taxon>
    </lineage>
</organism>
<keyword evidence="2" id="KW-1185">Reference proteome</keyword>
<dbReference type="RefSeq" id="WP_165267931.1">
    <property type="nucleotide sequence ID" value="NZ_JAALLS010000009.1"/>
</dbReference>
<dbReference type="SUPFAM" id="SSF53756">
    <property type="entry name" value="UDP-Glycosyltransferase/glycogen phosphorylase"/>
    <property type="match status" value="1"/>
</dbReference>
<reference evidence="1 2" key="1">
    <citation type="submission" date="2020-02" db="EMBL/GenBank/DDBJ databases">
        <title>Aliifodinibius halophilus 2W32, complete genome.</title>
        <authorList>
            <person name="Li Y."/>
            <person name="Wu S."/>
        </authorList>
    </citation>
    <scope>NUCLEOTIDE SEQUENCE [LARGE SCALE GENOMIC DNA]</scope>
    <source>
        <strain evidence="1 2">2W32</strain>
    </source>
</reference>
<evidence type="ECO:0000313" key="2">
    <source>
        <dbReference type="Proteomes" id="UP000479132"/>
    </source>
</evidence>
<proteinExistence type="predicted"/>
<dbReference type="Gene3D" id="3.40.50.2000">
    <property type="entry name" value="Glycogen Phosphorylase B"/>
    <property type="match status" value="2"/>
</dbReference>